<name>A0A183H109_9BILA</name>
<keyword evidence="2" id="KW-1185">Reference proteome</keyword>
<dbReference type="AlphaFoldDB" id="A0A183H109"/>
<dbReference type="EMBL" id="UZAJ01000512">
    <property type="protein sequence ID" value="VDO28503.1"/>
    <property type="molecule type" value="Genomic_DNA"/>
</dbReference>
<reference evidence="1 2" key="2">
    <citation type="submission" date="2018-11" db="EMBL/GenBank/DDBJ databases">
        <authorList>
            <consortium name="Pathogen Informatics"/>
        </authorList>
    </citation>
    <scope>NUCLEOTIDE SEQUENCE [LARGE SCALE GENOMIC DNA]</scope>
</reference>
<gene>
    <name evidence="1" type="ORF">OFLC_LOCUS1169</name>
</gene>
<evidence type="ECO:0000313" key="2">
    <source>
        <dbReference type="Proteomes" id="UP000267606"/>
    </source>
</evidence>
<sequence length="48" mass="5727">MKVENPERFDINPLETDIDDDMTISNYDDDDDQVDIRVKKVFKTTDNY</sequence>
<protein>
    <submittedName>
        <fullName evidence="3">Transposase</fullName>
    </submittedName>
</protein>
<dbReference type="STRING" id="387005.A0A183H109"/>
<evidence type="ECO:0000313" key="3">
    <source>
        <dbReference type="WBParaSite" id="OFLC_0000116801-mRNA-1"/>
    </source>
</evidence>
<accession>A0A183H109</accession>
<evidence type="ECO:0000313" key="1">
    <source>
        <dbReference type="EMBL" id="VDO28503.1"/>
    </source>
</evidence>
<dbReference type="Proteomes" id="UP000267606">
    <property type="component" value="Unassembled WGS sequence"/>
</dbReference>
<organism evidence="3">
    <name type="scientific">Onchocerca flexuosa</name>
    <dbReference type="NCBI Taxonomy" id="387005"/>
    <lineage>
        <taxon>Eukaryota</taxon>
        <taxon>Metazoa</taxon>
        <taxon>Ecdysozoa</taxon>
        <taxon>Nematoda</taxon>
        <taxon>Chromadorea</taxon>
        <taxon>Rhabditida</taxon>
        <taxon>Spirurina</taxon>
        <taxon>Spiruromorpha</taxon>
        <taxon>Filarioidea</taxon>
        <taxon>Onchocercidae</taxon>
        <taxon>Onchocerca</taxon>
    </lineage>
</organism>
<proteinExistence type="predicted"/>
<reference evidence="3" key="1">
    <citation type="submission" date="2016-06" db="UniProtKB">
        <authorList>
            <consortium name="WormBaseParasite"/>
        </authorList>
    </citation>
    <scope>IDENTIFICATION</scope>
</reference>
<dbReference type="WBParaSite" id="OFLC_0000116801-mRNA-1">
    <property type="protein sequence ID" value="OFLC_0000116801-mRNA-1"/>
    <property type="gene ID" value="OFLC_0000116801"/>
</dbReference>